<comment type="subcellular location">
    <subcellularLocation>
        <location evidence="1">Endoplasmic reticulum membrane</location>
        <topology evidence="1">Single-pass membrane protein</topology>
        <orientation evidence="1">Cytoplasmic side</orientation>
    </subcellularLocation>
    <subcellularLocation>
        <location evidence="2">Microsome membrane</location>
    </subcellularLocation>
</comment>
<evidence type="ECO:0000256" key="30">
    <source>
        <dbReference type="ARBA" id="ARBA00049194"/>
    </source>
</evidence>
<keyword evidence="10 33" id="KW-1133">Transmembrane helix</keyword>
<comment type="catalytic activity">
    <reaction evidence="20">
        <text>(2E,6E)-farnesal + NAD(+) + H2O = (2E,6E)-farnesoate + NADH + 2 H(+)</text>
        <dbReference type="Rhea" id="RHEA:24216"/>
        <dbReference type="ChEBI" id="CHEBI:15377"/>
        <dbReference type="ChEBI" id="CHEBI:15378"/>
        <dbReference type="ChEBI" id="CHEBI:15894"/>
        <dbReference type="ChEBI" id="CHEBI:57540"/>
        <dbReference type="ChEBI" id="CHEBI:57945"/>
        <dbReference type="ChEBI" id="CHEBI:83276"/>
        <dbReference type="EC" id="1.2.1.94"/>
    </reaction>
</comment>
<evidence type="ECO:0000256" key="11">
    <source>
        <dbReference type="ARBA" id="ARBA00023002"/>
    </source>
</evidence>
<dbReference type="PANTHER" id="PTHR43570">
    <property type="entry name" value="ALDEHYDE DEHYDROGENASE"/>
    <property type="match status" value="1"/>
</dbReference>
<evidence type="ECO:0000256" key="6">
    <source>
        <dbReference type="ARBA" id="ARBA00022692"/>
    </source>
</evidence>
<evidence type="ECO:0000256" key="17">
    <source>
        <dbReference type="ARBA" id="ARBA00042336"/>
    </source>
</evidence>
<comment type="catalytic activity">
    <reaction evidence="19">
        <text>heptanal + NAD(+) + H2O = heptanoate + NADH + 2 H(+)</text>
        <dbReference type="Rhea" id="RHEA:44108"/>
        <dbReference type="ChEBI" id="CHEBI:15377"/>
        <dbReference type="ChEBI" id="CHEBI:15378"/>
        <dbReference type="ChEBI" id="CHEBI:32362"/>
        <dbReference type="ChEBI" id="CHEBI:34787"/>
        <dbReference type="ChEBI" id="CHEBI:57540"/>
        <dbReference type="ChEBI" id="CHEBI:57945"/>
    </reaction>
</comment>
<comment type="catalytic activity">
    <reaction evidence="30">
        <text>an aldehyde + NAD(+) + H2O = a carboxylate + NADH + 2 H(+)</text>
        <dbReference type="Rhea" id="RHEA:16185"/>
        <dbReference type="ChEBI" id="CHEBI:15377"/>
        <dbReference type="ChEBI" id="CHEBI:15378"/>
        <dbReference type="ChEBI" id="CHEBI:17478"/>
        <dbReference type="ChEBI" id="CHEBI:29067"/>
        <dbReference type="ChEBI" id="CHEBI:57540"/>
        <dbReference type="ChEBI" id="CHEBI:57945"/>
        <dbReference type="EC" id="1.2.1.3"/>
    </reaction>
</comment>
<dbReference type="Gene3D" id="3.40.309.10">
    <property type="entry name" value="Aldehyde Dehydrogenase, Chain A, domain 2"/>
    <property type="match status" value="2"/>
</dbReference>
<comment type="catalytic activity">
    <reaction evidence="21">
        <text>tetradecanal + NAD(+) + H2O = tetradecanoate + NADH + 2 H(+)</text>
        <dbReference type="Rhea" id="RHEA:44172"/>
        <dbReference type="ChEBI" id="CHEBI:15377"/>
        <dbReference type="ChEBI" id="CHEBI:15378"/>
        <dbReference type="ChEBI" id="CHEBI:30807"/>
        <dbReference type="ChEBI" id="CHEBI:57540"/>
        <dbReference type="ChEBI" id="CHEBI:57945"/>
        <dbReference type="ChEBI" id="CHEBI:84067"/>
    </reaction>
</comment>
<evidence type="ECO:0000256" key="13">
    <source>
        <dbReference type="ARBA" id="ARBA00023136"/>
    </source>
</evidence>
<keyword evidence="12" id="KW-0443">Lipid metabolism</keyword>
<evidence type="ECO:0000256" key="15">
    <source>
        <dbReference type="ARBA" id="ARBA00039117"/>
    </source>
</evidence>
<dbReference type="InterPro" id="IPR016161">
    <property type="entry name" value="Ald_DH/histidinol_DH"/>
</dbReference>
<evidence type="ECO:0000256" key="3">
    <source>
        <dbReference type="ARBA" id="ARBA00009986"/>
    </source>
</evidence>
<evidence type="ECO:0000256" key="12">
    <source>
        <dbReference type="ARBA" id="ARBA00023098"/>
    </source>
</evidence>
<organism evidence="35 36">
    <name type="scientific">Willisornis vidua</name>
    <name type="common">Xingu scale-backed antbird</name>
    <dbReference type="NCBI Taxonomy" id="1566151"/>
    <lineage>
        <taxon>Eukaryota</taxon>
        <taxon>Metazoa</taxon>
        <taxon>Chordata</taxon>
        <taxon>Craniata</taxon>
        <taxon>Vertebrata</taxon>
        <taxon>Euteleostomi</taxon>
        <taxon>Archelosauria</taxon>
        <taxon>Archosauria</taxon>
        <taxon>Dinosauria</taxon>
        <taxon>Saurischia</taxon>
        <taxon>Theropoda</taxon>
        <taxon>Coelurosauria</taxon>
        <taxon>Aves</taxon>
        <taxon>Neognathae</taxon>
        <taxon>Neoaves</taxon>
        <taxon>Telluraves</taxon>
        <taxon>Australaves</taxon>
        <taxon>Passeriformes</taxon>
        <taxon>Thamnophilidae</taxon>
        <taxon>Willisornis</taxon>
    </lineage>
</organism>
<evidence type="ECO:0000256" key="14">
    <source>
        <dbReference type="ARBA" id="ARBA00024226"/>
    </source>
</evidence>
<dbReference type="InterPro" id="IPR015590">
    <property type="entry name" value="Aldehyde_DH_dom"/>
</dbReference>
<keyword evidence="36" id="KW-1185">Reference proteome</keyword>
<evidence type="ECO:0000256" key="7">
    <source>
        <dbReference type="ARBA" id="ARBA00022824"/>
    </source>
</evidence>
<evidence type="ECO:0000256" key="18">
    <source>
        <dbReference type="ARBA" id="ARBA00047498"/>
    </source>
</evidence>
<evidence type="ECO:0000256" key="29">
    <source>
        <dbReference type="ARBA" id="ARBA00049148"/>
    </source>
</evidence>
<name>A0ABQ9DHJ6_9PASS</name>
<evidence type="ECO:0000313" key="36">
    <source>
        <dbReference type="Proteomes" id="UP001145742"/>
    </source>
</evidence>
<keyword evidence="9" id="KW-0492">Microsome</keyword>
<keyword evidence="7" id="KW-0256">Endoplasmic reticulum</keyword>
<dbReference type="InterPro" id="IPR012394">
    <property type="entry name" value="Aldehyde_DH_NAD(P)"/>
</dbReference>
<comment type="catalytic activity">
    <reaction evidence="23">
        <text>22-oxodocosanoate + NAD(+) + H2O = docosanedioate + NADH + 2 H(+)</text>
        <dbReference type="Rhea" id="RHEA:39015"/>
        <dbReference type="ChEBI" id="CHEBI:15377"/>
        <dbReference type="ChEBI" id="CHEBI:15378"/>
        <dbReference type="ChEBI" id="CHEBI:57540"/>
        <dbReference type="ChEBI" id="CHEBI:57945"/>
        <dbReference type="ChEBI" id="CHEBI:76298"/>
        <dbReference type="ChEBI" id="CHEBI:76299"/>
    </reaction>
</comment>
<dbReference type="EC" id="1.2.1.94" evidence="15"/>
<comment type="catalytic activity">
    <reaction evidence="29">
        <text>hexadecanoate + NADH + 2 H(+) = hexadecanal + NAD(+) + H2O</text>
        <dbReference type="Rhea" id="RHEA:33739"/>
        <dbReference type="ChEBI" id="CHEBI:7896"/>
        <dbReference type="ChEBI" id="CHEBI:15377"/>
        <dbReference type="ChEBI" id="CHEBI:15378"/>
        <dbReference type="ChEBI" id="CHEBI:17600"/>
        <dbReference type="ChEBI" id="CHEBI:57540"/>
        <dbReference type="ChEBI" id="CHEBI:57945"/>
    </reaction>
</comment>
<feature type="transmembrane region" description="Helical" evidence="33">
    <location>
        <begin position="378"/>
        <end position="398"/>
    </location>
</feature>
<keyword evidence="11 32" id="KW-0560">Oxidoreductase</keyword>
<comment type="catalytic activity">
    <reaction evidence="28">
        <text>decanal + NAD(+) + H2O = decanoate + NADH + 2 H(+)</text>
        <dbReference type="Rhea" id="RHEA:44104"/>
        <dbReference type="ChEBI" id="CHEBI:15377"/>
        <dbReference type="ChEBI" id="CHEBI:15378"/>
        <dbReference type="ChEBI" id="CHEBI:27689"/>
        <dbReference type="ChEBI" id="CHEBI:31457"/>
        <dbReference type="ChEBI" id="CHEBI:57540"/>
        <dbReference type="ChEBI" id="CHEBI:57945"/>
    </reaction>
</comment>
<dbReference type="SUPFAM" id="SSF53720">
    <property type="entry name" value="ALDH-like"/>
    <property type="match status" value="2"/>
</dbReference>
<comment type="similarity">
    <text evidence="3 32">Belongs to the aldehyde dehydrogenase family.</text>
</comment>
<feature type="active site" evidence="31">
    <location>
        <position position="210"/>
    </location>
</feature>
<evidence type="ECO:0000313" key="35">
    <source>
        <dbReference type="EMBL" id="KAJ7422176.1"/>
    </source>
</evidence>
<evidence type="ECO:0000256" key="31">
    <source>
        <dbReference type="PROSITE-ProRule" id="PRU10007"/>
    </source>
</evidence>
<dbReference type="InterPro" id="IPR016163">
    <property type="entry name" value="Ald_DH_C"/>
</dbReference>
<comment type="subunit">
    <text evidence="4">Homodimer.</text>
</comment>
<feature type="active site" evidence="31">
    <location>
        <position position="600"/>
    </location>
</feature>
<evidence type="ECO:0000259" key="34">
    <source>
        <dbReference type="Pfam" id="PF00171"/>
    </source>
</evidence>
<comment type="caution">
    <text evidence="35">The sequence shown here is derived from an EMBL/GenBank/DDBJ whole genome shotgun (WGS) entry which is preliminary data.</text>
</comment>
<evidence type="ECO:0000256" key="33">
    <source>
        <dbReference type="SAM" id="Phobius"/>
    </source>
</evidence>
<keyword evidence="13 33" id="KW-0472">Membrane</keyword>
<keyword evidence="8" id="KW-0276">Fatty acid metabolism</keyword>
<gene>
    <name evidence="35" type="ORF">WISP_39279</name>
</gene>
<feature type="domain" description="Aldehyde dehydrogenase" evidence="34">
    <location>
        <begin position="3"/>
        <end position="307"/>
    </location>
</feature>
<accession>A0ABQ9DHJ6</accession>
<protein>
    <recommendedName>
        <fullName evidence="16">Aldehyde dehydrogenase family 3 member A2</fullName>
        <ecNumber evidence="14">1.2.1.3</ecNumber>
        <ecNumber evidence="15">1.2.1.94</ecNumber>
    </recommendedName>
    <alternativeName>
        <fullName evidence="17">Fatty aldehyde dehydrogenase</fullName>
    </alternativeName>
</protein>
<dbReference type="InterPro" id="IPR016162">
    <property type="entry name" value="Ald_DH_N"/>
</dbReference>
<evidence type="ECO:0000256" key="19">
    <source>
        <dbReference type="ARBA" id="ARBA00047531"/>
    </source>
</evidence>
<evidence type="ECO:0000256" key="10">
    <source>
        <dbReference type="ARBA" id="ARBA00022989"/>
    </source>
</evidence>
<proteinExistence type="inferred from homology"/>
<evidence type="ECO:0000256" key="32">
    <source>
        <dbReference type="RuleBase" id="RU003345"/>
    </source>
</evidence>
<dbReference type="PROSITE" id="PS00687">
    <property type="entry name" value="ALDEHYDE_DEHYDR_GLU"/>
    <property type="match status" value="2"/>
</dbReference>
<dbReference type="PANTHER" id="PTHR43570:SF9">
    <property type="entry name" value="ALDEHYDE DEHYDROGENASE FAMILY 3 MEMBER A2"/>
    <property type="match status" value="1"/>
</dbReference>
<evidence type="ECO:0000256" key="27">
    <source>
        <dbReference type="ARBA" id="ARBA00048895"/>
    </source>
</evidence>
<evidence type="ECO:0000256" key="8">
    <source>
        <dbReference type="ARBA" id="ARBA00022832"/>
    </source>
</evidence>
<feature type="domain" description="Aldehyde dehydrogenase" evidence="34">
    <location>
        <begin position="394"/>
        <end position="815"/>
    </location>
</feature>
<dbReference type="PROSITE" id="PS00070">
    <property type="entry name" value="ALDEHYDE_DEHYDR_CYS"/>
    <property type="match status" value="2"/>
</dbReference>
<keyword evidence="6 33" id="KW-0812">Transmembrane</keyword>
<dbReference type="Gene3D" id="3.40.605.10">
    <property type="entry name" value="Aldehyde Dehydrogenase, Chain A, domain 1"/>
    <property type="match status" value="2"/>
</dbReference>
<evidence type="ECO:0000256" key="9">
    <source>
        <dbReference type="ARBA" id="ARBA00022848"/>
    </source>
</evidence>
<comment type="catalytic activity">
    <reaction evidence="25">
        <text>octanal + NAD(+) + H2O = octanoate + NADH + 2 H(+)</text>
        <dbReference type="Rhea" id="RHEA:44100"/>
        <dbReference type="ChEBI" id="CHEBI:15377"/>
        <dbReference type="ChEBI" id="CHEBI:15378"/>
        <dbReference type="ChEBI" id="CHEBI:17935"/>
        <dbReference type="ChEBI" id="CHEBI:25646"/>
        <dbReference type="ChEBI" id="CHEBI:57540"/>
        <dbReference type="ChEBI" id="CHEBI:57945"/>
    </reaction>
</comment>
<comment type="catalytic activity">
    <reaction evidence="24">
        <text>octadecanal + NAD(+) + H2O = octadecanoate + NADH + 2 H(+)</text>
        <dbReference type="Rhea" id="RHEA:44020"/>
        <dbReference type="ChEBI" id="CHEBI:15377"/>
        <dbReference type="ChEBI" id="CHEBI:15378"/>
        <dbReference type="ChEBI" id="CHEBI:17034"/>
        <dbReference type="ChEBI" id="CHEBI:25629"/>
        <dbReference type="ChEBI" id="CHEBI:57540"/>
        <dbReference type="ChEBI" id="CHEBI:57945"/>
    </reaction>
</comment>
<dbReference type="EMBL" id="WHWB01033081">
    <property type="protein sequence ID" value="KAJ7422176.1"/>
    <property type="molecule type" value="Genomic_DNA"/>
</dbReference>
<evidence type="ECO:0000256" key="16">
    <source>
        <dbReference type="ARBA" id="ARBA00039622"/>
    </source>
</evidence>
<evidence type="ECO:0000256" key="22">
    <source>
        <dbReference type="ARBA" id="ARBA00048322"/>
    </source>
</evidence>
<evidence type="ECO:0000256" key="2">
    <source>
        <dbReference type="ARBA" id="ARBA00004524"/>
    </source>
</evidence>
<evidence type="ECO:0000256" key="25">
    <source>
        <dbReference type="ARBA" id="ARBA00048806"/>
    </source>
</evidence>
<reference evidence="35" key="1">
    <citation type="submission" date="2019-10" db="EMBL/GenBank/DDBJ databases">
        <authorList>
            <person name="Soares A.E.R."/>
            <person name="Aleixo A."/>
            <person name="Schneider P."/>
            <person name="Miyaki C.Y."/>
            <person name="Schneider M.P."/>
            <person name="Mello C."/>
            <person name="Vasconcelos A.T.R."/>
        </authorList>
    </citation>
    <scope>NUCLEOTIDE SEQUENCE</scope>
    <source>
        <tissue evidence="35">Muscle</tissue>
    </source>
</reference>
<keyword evidence="5" id="KW-0597">Phosphoprotein</keyword>
<evidence type="ECO:0000256" key="21">
    <source>
        <dbReference type="ARBA" id="ARBA00047959"/>
    </source>
</evidence>
<evidence type="ECO:0000256" key="4">
    <source>
        <dbReference type="ARBA" id="ARBA00011738"/>
    </source>
</evidence>
<dbReference type="Proteomes" id="UP001145742">
    <property type="component" value="Unassembled WGS sequence"/>
</dbReference>
<dbReference type="EC" id="1.2.1.3" evidence="14"/>
<dbReference type="CDD" id="cd07132">
    <property type="entry name" value="ALDH_F3AB"/>
    <property type="match status" value="1"/>
</dbReference>
<evidence type="ECO:0000256" key="24">
    <source>
        <dbReference type="ARBA" id="ARBA00048648"/>
    </source>
</evidence>
<evidence type="ECO:0000256" key="5">
    <source>
        <dbReference type="ARBA" id="ARBA00022553"/>
    </source>
</evidence>
<sequence>MERMQQVVGRARAAFNSGRSRSLEFRIQQLTALERMVQEKEKDILAALHADLHKGGPNAYSHEILGVLSELALMKEKLPSWAAPQHVKKNLMTMRDEAYIGYEPLGVVLVIGAWNYPFVLVMQPLIGAIAAGNAVVVKPSEVSENTAQLVAELLPQYLDRELYPVVTGGVPETTELLTQRFDHILYTGNTAVGKIVMAAAAKHLTPVTLELGGKSPCYIDKDCDLAVACRRITWGKYMNCGQTCIAPDYILCDPSIQGKVVENIKATLQEFYGEDIKSSPDYERIINKRHFKRVLGLLEGQKIAHGGEADEASCFIGHSGMGAYHGKHSFETFSHRRACLIKDLKMESTNKMRYPPVSQKKVDWTKFILLRRFNRGRIGLAILALLGVVAAVMMKQIVGRARAAFNSGRSRSLEFRIQQLKALERMVQEKEKEILAALYADLHKDGPNAYSQEILGVLTELALVIGELPSWAAPQHVKKDLLTMRDEIFINPEPLGVVLVIGAWNYPFILVMQPLIGAIAAGNAVVVKPSEVSENTAQLVAELLPQYLDQELYPVVTGGVPETTELLTQRFDHILYTGNSAVGKIVMAAAAKHLTPVTLELGGKSPCYIDKDCDLAVACRRITWGKYMNCGQTCIAPDYILCDPSIQGKVVENIKATLQEFYGEDIKSSPDYERIINKRHFKRVLGLLEGQKIAHGGEADEASCFIAPTILTDVSPESKVMEEEIFGPVLPIVTVKSVEEAIEFINRREKPLALYVFSNNKQVIRRVIAETSSGGMTGNDVIMHSVVPTLPFGGVGHSGMGAYHGKYTFKTFSHHRACLIKDLKMEAVNKLRYPPVSQKKVDLAKLFLLKHCQKSRVGQFISALLGAVKAVVAKAANTEEVEDTKKYLKQRHPKLKAPIPAETGIDQDLGHGSCLSSG</sequence>
<dbReference type="InterPro" id="IPR029510">
    <property type="entry name" value="Ald_DH_CS_GLU"/>
</dbReference>
<comment type="catalytic activity">
    <reaction evidence="26">
        <text>(2E)-hexadecenal + NAD(+) + H2O = (E)-hexadec-2-enoate + NADH + 2 H(+)</text>
        <dbReference type="Rhea" id="RHEA:36135"/>
        <dbReference type="ChEBI" id="CHEBI:15377"/>
        <dbReference type="ChEBI" id="CHEBI:15378"/>
        <dbReference type="ChEBI" id="CHEBI:17585"/>
        <dbReference type="ChEBI" id="CHEBI:57540"/>
        <dbReference type="ChEBI" id="CHEBI:57945"/>
        <dbReference type="ChEBI" id="CHEBI:72745"/>
    </reaction>
</comment>
<comment type="catalytic activity">
    <reaction evidence="18">
        <text>2,6,10,14-tetramethylpentadecanal + NAD(+) + H2O = 2,6,10,14-tetramethylpentadecanoate + NADH + 2 H(+)</text>
        <dbReference type="Rhea" id="RHEA:44016"/>
        <dbReference type="ChEBI" id="CHEBI:15377"/>
        <dbReference type="ChEBI" id="CHEBI:15378"/>
        <dbReference type="ChEBI" id="CHEBI:49189"/>
        <dbReference type="ChEBI" id="CHEBI:57540"/>
        <dbReference type="ChEBI" id="CHEBI:57945"/>
        <dbReference type="ChEBI" id="CHEBI:77268"/>
    </reaction>
</comment>
<evidence type="ECO:0000256" key="26">
    <source>
        <dbReference type="ARBA" id="ARBA00048826"/>
    </source>
</evidence>
<evidence type="ECO:0000256" key="20">
    <source>
        <dbReference type="ARBA" id="ARBA00047920"/>
    </source>
</evidence>
<evidence type="ECO:0000256" key="23">
    <source>
        <dbReference type="ARBA" id="ARBA00048607"/>
    </source>
</evidence>
<comment type="catalytic activity">
    <reaction evidence="27">
        <text>a fatty aldehyde + NAD(+) + H2O = a fatty acid + NADH + 2 H(+)</text>
        <dbReference type="Rhea" id="RHEA:49832"/>
        <dbReference type="ChEBI" id="CHEBI:15377"/>
        <dbReference type="ChEBI" id="CHEBI:15378"/>
        <dbReference type="ChEBI" id="CHEBI:28868"/>
        <dbReference type="ChEBI" id="CHEBI:35746"/>
        <dbReference type="ChEBI" id="CHEBI:57540"/>
        <dbReference type="ChEBI" id="CHEBI:57945"/>
    </reaction>
</comment>
<dbReference type="Pfam" id="PF00171">
    <property type="entry name" value="Aldedh"/>
    <property type="match status" value="2"/>
</dbReference>
<comment type="catalytic activity">
    <reaction evidence="22">
        <text>dodecanoate + NADH + 2 H(+) = dodecanal + NAD(+) + H2O</text>
        <dbReference type="Rhea" id="RHEA:44168"/>
        <dbReference type="ChEBI" id="CHEBI:15377"/>
        <dbReference type="ChEBI" id="CHEBI:15378"/>
        <dbReference type="ChEBI" id="CHEBI:18262"/>
        <dbReference type="ChEBI" id="CHEBI:27836"/>
        <dbReference type="ChEBI" id="CHEBI:57540"/>
        <dbReference type="ChEBI" id="CHEBI:57945"/>
    </reaction>
</comment>
<evidence type="ECO:0000256" key="1">
    <source>
        <dbReference type="ARBA" id="ARBA00004131"/>
    </source>
</evidence>
<dbReference type="InterPro" id="IPR016160">
    <property type="entry name" value="Ald_DH_CS_CYS"/>
</dbReference>
<evidence type="ECO:0000256" key="28">
    <source>
        <dbReference type="ARBA" id="ARBA00048972"/>
    </source>
</evidence>